<dbReference type="SUPFAM" id="SSF53335">
    <property type="entry name" value="S-adenosyl-L-methionine-dependent methyltransferases"/>
    <property type="match status" value="1"/>
</dbReference>
<dbReference type="GO" id="GO:0008171">
    <property type="term" value="F:O-methyltransferase activity"/>
    <property type="evidence" value="ECO:0007669"/>
    <property type="project" value="InterPro"/>
</dbReference>
<evidence type="ECO:0000313" key="6">
    <source>
        <dbReference type="EMBL" id="KAG6476509.1"/>
    </source>
</evidence>
<evidence type="ECO:0000256" key="3">
    <source>
        <dbReference type="ARBA" id="ARBA00022691"/>
    </source>
</evidence>
<dbReference type="AlphaFoldDB" id="A0A8J5EXQ4"/>
<protein>
    <submittedName>
        <fullName evidence="6">Uncharacterized protein</fullName>
    </submittedName>
</protein>
<accession>A0A8J5EXQ4</accession>
<evidence type="ECO:0000256" key="2">
    <source>
        <dbReference type="ARBA" id="ARBA00022679"/>
    </source>
</evidence>
<name>A0A8J5EXQ4_ZINOF</name>
<feature type="domain" description="O-methyltransferase dimerisation" evidence="5">
    <location>
        <begin position="31"/>
        <end position="121"/>
    </location>
</feature>
<dbReference type="PANTHER" id="PTHR11746">
    <property type="entry name" value="O-METHYLTRANSFERASE"/>
    <property type="match status" value="1"/>
</dbReference>
<dbReference type="Pfam" id="PF00891">
    <property type="entry name" value="Methyltransf_2"/>
    <property type="match status" value="1"/>
</dbReference>
<evidence type="ECO:0000259" key="4">
    <source>
        <dbReference type="Pfam" id="PF00891"/>
    </source>
</evidence>
<keyword evidence="7" id="KW-1185">Reference proteome</keyword>
<feature type="domain" description="O-methyltransferase C-terminal" evidence="4">
    <location>
        <begin position="196"/>
        <end position="336"/>
    </location>
</feature>
<dbReference type="Gene3D" id="1.10.10.10">
    <property type="entry name" value="Winged helix-like DNA-binding domain superfamily/Winged helix DNA-binding domain"/>
    <property type="match status" value="1"/>
</dbReference>
<dbReference type="GO" id="GO:0032259">
    <property type="term" value="P:methylation"/>
    <property type="evidence" value="ECO:0007669"/>
    <property type="project" value="UniProtKB-KW"/>
</dbReference>
<sequence length="486" mass="55324">MRSLPPKQQSNSDEKEQQQLLWDAHAHLLNTALAHINSMALKCAVDLRIADVINQGNTRNHHHPMIPLSALLSQLSIPPAKTDPFRRLMCLLVQSGFFTRSKLDEVEEAYGLTPISASLLVQSQTESLTPLLRFMLDPLLVNPWQSLSRWLTSPDDVSTSFEAEHAATPFEIAARSPAFNVLLNEAMACDTRLVAQVKCIVLDLPHVVDSLLQQEMTISRKVEVVAGDMFEFIPHADAVLLKWVLHDWSDEDCVRILQRCKEAIPCKMRGGKVIIIEMVMEQSEYDDIDRDQGKSSSSDYKMQQTKPLFDLYIMGATPGKERCEAEWRNIFTAAGFTDYKMMTTLGLRSVMEWNLVGFNLIWFCLYMLFPKVLELVANGIRFDLRSFTSSFAGSIRCVSIPQKGYGLWDSVEIAMICVWIDSSLLIPICCVNFYLSSYYWLFEFWINVEGDVLILSLFMCFIDELGILYRNGEDDLQDMLEGPRTE</sequence>
<dbReference type="SUPFAM" id="SSF46785">
    <property type="entry name" value="Winged helix' DNA-binding domain"/>
    <property type="match status" value="1"/>
</dbReference>
<dbReference type="InterPro" id="IPR001077">
    <property type="entry name" value="COMT_C"/>
</dbReference>
<comment type="caution">
    <text evidence="6">The sequence shown here is derived from an EMBL/GenBank/DDBJ whole genome shotgun (WGS) entry which is preliminary data.</text>
</comment>
<evidence type="ECO:0000256" key="1">
    <source>
        <dbReference type="ARBA" id="ARBA00022603"/>
    </source>
</evidence>
<dbReference type="InterPro" id="IPR029063">
    <property type="entry name" value="SAM-dependent_MTases_sf"/>
</dbReference>
<gene>
    <name evidence="6" type="ORF">ZIOFF_065751</name>
</gene>
<dbReference type="InterPro" id="IPR036390">
    <property type="entry name" value="WH_DNA-bd_sf"/>
</dbReference>
<dbReference type="GO" id="GO:0046983">
    <property type="term" value="F:protein dimerization activity"/>
    <property type="evidence" value="ECO:0007669"/>
    <property type="project" value="InterPro"/>
</dbReference>
<keyword evidence="3" id="KW-0949">S-adenosyl-L-methionine</keyword>
<dbReference type="PROSITE" id="PS51683">
    <property type="entry name" value="SAM_OMT_II"/>
    <property type="match status" value="2"/>
</dbReference>
<keyword evidence="2" id="KW-0808">Transferase</keyword>
<dbReference type="InterPro" id="IPR012967">
    <property type="entry name" value="COMT_dimerisation"/>
</dbReference>
<dbReference type="Gene3D" id="3.40.50.150">
    <property type="entry name" value="Vaccinia Virus protein VP39"/>
    <property type="match status" value="2"/>
</dbReference>
<evidence type="ECO:0000313" key="7">
    <source>
        <dbReference type="Proteomes" id="UP000734854"/>
    </source>
</evidence>
<dbReference type="EMBL" id="JACMSC010000018">
    <property type="protein sequence ID" value="KAG6476509.1"/>
    <property type="molecule type" value="Genomic_DNA"/>
</dbReference>
<reference evidence="6 7" key="1">
    <citation type="submission" date="2020-08" db="EMBL/GenBank/DDBJ databases">
        <title>Plant Genome Project.</title>
        <authorList>
            <person name="Zhang R.-G."/>
        </authorList>
    </citation>
    <scope>NUCLEOTIDE SEQUENCE [LARGE SCALE GENOMIC DNA]</scope>
    <source>
        <tissue evidence="6">Rhizome</tissue>
    </source>
</reference>
<dbReference type="Pfam" id="PF08100">
    <property type="entry name" value="Dimerisation"/>
    <property type="match status" value="1"/>
</dbReference>
<dbReference type="InterPro" id="IPR036388">
    <property type="entry name" value="WH-like_DNA-bd_sf"/>
</dbReference>
<organism evidence="6 7">
    <name type="scientific">Zingiber officinale</name>
    <name type="common">Ginger</name>
    <name type="synonym">Amomum zingiber</name>
    <dbReference type="NCBI Taxonomy" id="94328"/>
    <lineage>
        <taxon>Eukaryota</taxon>
        <taxon>Viridiplantae</taxon>
        <taxon>Streptophyta</taxon>
        <taxon>Embryophyta</taxon>
        <taxon>Tracheophyta</taxon>
        <taxon>Spermatophyta</taxon>
        <taxon>Magnoliopsida</taxon>
        <taxon>Liliopsida</taxon>
        <taxon>Zingiberales</taxon>
        <taxon>Zingiberaceae</taxon>
        <taxon>Zingiber</taxon>
    </lineage>
</organism>
<evidence type="ECO:0000259" key="5">
    <source>
        <dbReference type="Pfam" id="PF08100"/>
    </source>
</evidence>
<keyword evidence="1" id="KW-0489">Methyltransferase</keyword>
<proteinExistence type="predicted"/>
<dbReference type="InterPro" id="IPR016461">
    <property type="entry name" value="COMT-like"/>
</dbReference>
<dbReference type="Proteomes" id="UP000734854">
    <property type="component" value="Unassembled WGS sequence"/>
</dbReference>